<evidence type="ECO:0000313" key="3">
    <source>
        <dbReference type="Proteomes" id="UP001469553"/>
    </source>
</evidence>
<feature type="domain" description="PARG catalytic Macro" evidence="1">
    <location>
        <begin position="32"/>
        <end position="156"/>
    </location>
</feature>
<accession>A0ABV1A4R2</accession>
<name>A0ABV1A4R2_9TELE</name>
<proteinExistence type="predicted"/>
<dbReference type="PANTHER" id="PTHR12837">
    <property type="entry name" value="POLY ADP-RIBOSE GLYCOHYDROLASE"/>
    <property type="match status" value="1"/>
</dbReference>
<protein>
    <recommendedName>
        <fullName evidence="1">PARG catalytic Macro domain-containing protein</fullName>
    </recommendedName>
</protein>
<dbReference type="Pfam" id="PF05028">
    <property type="entry name" value="PARG_cat_C"/>
    <property type="match status" value="1"/>
</dbReference>
<dbReference type="Proteomes" id="UP001469553">
    <property type="component" value="Unassembled WGS sequence"/>
</dbReference>
<evidence type="ECO:0000313" key="2">
    <source>
        <dbReference type="EMBL" id="MEQ2313539.1"/>
    </source>
</evidence>
<comment type="caution">
    <text evidence="2">The sequence shown here is derived from an EMBL/GenBank/DDBJ whole genome shotgun (WGS) entry which is preliminary data.</text>
</comment>
<reference evidence="2 3" key="1">
    <citation type="submission" date="2021-06" db="EMBL/GenBank/DDBJ databases">
        <authorList>
            <person name="Palmer J.M."/>
        </authorList>
    </citation>
    <scope>NUCLEOTIDE SEQUENCE [LARGE SCALE GENOMIC DNA]</scope>
    <source>
        <strain evidence="2 3">AS_MEX2019</strain>
        <tissue evidence="2">Muscle</tissue>
    </source>
</reference>
<organism evidence="2 3">
    <name type="scientific">Ameca splendens</name>
    <dbReference type="NCBI Taxonomy" id="208324"/>
    <lineage>
        <taxon>Eukaryota</taxon>
        <taxon>Metazoa</taxon>
        <taxon>Chordata</taxon>
        <taxon>Craniata</taxon>
        <taxon>Vertebrata</taxon>
        <taxon>Euteleostomi</taxon>
        <taxon>Actinopterygii</taxon>
        <taxon>Neopterygii</taxon>
        <taxon>Teleostei</taxon>
        <taxon>Neoteleostei</taxon>
        <taxon>Acanthomorphata</taxon>
        <taxon>Ovalentaria</taxon>
        <taxon>Atherinomorphae</taxon>
        <taxon>Cyprinodontiformes</taxon>
        <taxon>Goodeidae</taxon>
        <taxon>Ameca</taxon>
    </lineage>
</organism>
<gene>
    <name evidence="2" type="ORF">AMECASPLE_003021</name>
</gene>
<keyword evidence="3" id="KW-1185">Reference proteome</keyword>
<dbReference type="PANTHER" id="PTHR12837:SF8">
    <property type="entry name" value="POLY(ADP-RIBOSE) GLYCOHYDROLASE"/>
    <property type="match status" value="1"/>
</dbReference>
<dbReference type="InterPro" id="IPR046372">
    <property type="entry name" value="PARG_cat_C"/>
</dbReference>
<dbReference type="EMBL" id="JAHRIP010084755">
    <property type="protein sequence ID" value="MEQ2313539.1"/>
    <property type="molecule type" value="Genomic_DNA"/>
</dbReference>
<evidence type="ECO:0000259" key="1">
    <source>
        <dbReference type="Pfam" id="PF05028"/>
    </source>
</evidence>
<sequence length="231" mass="25803">MDSSIPSSLLNSAYISGSRCKTPRLGCIVAHCGTEQYSKYTGYSQTYKWAGCQQDTTPSDSWRRRCTEIVAIDALQFRSFLEQFRSDKINRELNKAYCGFSRPEKESQNLAAVATGNWGCGVFGGDTHLKALIQMLAAAEAGRDVAYFTFGDRQLMTDVHNMHSFLAQRNISVGEVYDLLGQYYSSVCKSCLSRRPDVSLYSFIYRQVSSSVAPDEPTRGLTGQRSQTECH</sequence>
<dbReference type="InterPro" id="IPR007724">
    <property type="entry name" value="Poly_GlycHdrlase"/>
</dbReference>